<dbReference type="PRINTS" id="PR00036">
    <property type="entry name" value="HTHLACI"/>
</dbReference>
<gene>
    <name evidence="5" type="ORF">C1I99_04175</name>
</gene>
<dbReference type="EMBL" id="POUB01000014">
    <property type="protein sequence ID" value="PZG02105.1"/>
    <property type="molecule type" value="Genomic_DNA"/>
</dbReference>
<dbReference type="GO" id="GO:0003700">
    <property type="term" value="F:DNA-binding transcription factor activity"/>
    <property type="evidence" value="ECO:0007669"/>
    <property type="project" value="TreeGrafter"/>
</dbReference>
<keyword evidence="3" id="KW-0804">Transcription</keyword>
<dbReference type="PROSITE" id="PS00356">
    <property type="entry name" value="HTH_LACI_1"/>
    <property type="match status" value="1"/>
</dbReference>
<evidence type="ECO:0000256" key="3">
    <source>
        <dbReference type="ARBA" id="ARBA00023163"/>
    </source>
</evidence>
<dbReference type="Pfam" id="PF13377">
    <property type="entry name" value="Peripla_BP_3"/>
    <property type="match status" value="1"/>
</dbReference>
<dbReference type="GO" id="GO:0000976">
    <property type="term" value="F:transcription cis-regulatory region binding"/>
    <property type="evidence" value="ECO:0007669"/>
    <property type="project" value="TreeGrafter"/>
</dbReference>
<evidence type="ECO:0000256" key="1">
    <source>
        <dbReference type="ARBA" id="ARBA00023015"/>
    </source>
</evidence>
<comment type="caution">
    <text evidence="5">The sequence shown here is derived from an EMBL/GenBank/DDBJ whole genome shotgun (WGS) entry which is preliminary data.</text>
</comment>
<reference evidence="5 6" key="1">
    <citation type="submission" date="2018-01" db="EMBL/GenBank/DDBJ databases">
        <title>Draft genome sequence of Salinispora sp. 13K206.</title>
        <authorList>
            <person name="Sahin N."/>
            <person name="Saygin H."/>
            <person name="Ay H."/>
        </authorList>
    </citation>
    <scope>NUCLEOTIDE SEQUENCE [LARGE SCALE GENOMIC DNA]</scope>
    <source>
        <strain evidence="5 6">13K206</strain>
    </source>
</reference>
<dbReference type="CDD" id="cd06267">
    <property type="entry name" value="PBP1_LacI_sugar_binding-like"/>
    <property type="match status" value="1"/>
</dbReference>
<dbReference type="InterPro" id="IPR010982">
    <property type="entry name" value="Lambda_DNA-bd_dom_sf"/>
</dbReference>
<name>A0A2W2D9V4_9ACTN</name>
<sequence>MEAGRRGKQKAAPTLHDVARQAGVSVATASRALNGSSTRTVRPEYISRVVAAAERLGYQPHLSAQAIALGSTPTAALVVSDIDDPYFSSIASGVIVAAQAHALIPTVAVADRSPARELQIVRTLRGQRPRVIIVAGSRIDGAGTDTTLDDELQAYQAVGGRVVMVSQESLRFPTVAIDNAGGGRQLASALVSRGYRRFAVLSAARKIRTSRDRCDGFLAGLREAGMPEPLVVETRFTRDGGYEATRRLLDGGPPTVDAIVTVNDVMAIGAMTAIRDAGFTPGRDVGVAGFDDISWCADLDPALTTVAIPLHQVGVMAMELALGDDPQQPVIRVPTSVILRDSTPSR</sequence>
<dbReference type="Gene3D" id="1.10.260.40">
    <property type="entry name" value="lambda repressor-like DNA-binding domains"/>
    <property type="match status" value="1"/>
</dbReference>
<dbReference type="OrthoDB" id="3226810at2"/>
<dbReference type="PANTHER" id="PTHR30146:SF109">
    <property type="entry name" value="HTH-TYPE TRANSCRIPTIONAL REGULATOR GALS"/>
    <property type="match status" value="1"/>
</dbReference>
<keyword evidence="2" id="KW-0238">DNA-binding</keyword>
<evidence type="ECO:0000259" key="4">
    <source>
        <dbReference type="PROSITE" id="PS50932"/>
    </source>
</evidence>
<dbReference type="Pfam" id="PF00356">
    <property type="entry name" value="LacI"/>
    <property type="match status" value="1"/>
</dbReference>
<dbReference type="CDD" id="cd01392">
    <property type="entry name" value="HTH_LacI"/>
    <property type="match status" value="1"/>
</dbReference>
<evidence type="ECO:0000313" key="6">
    <source>
        <dbReference type="Proteomes" id="UP000248749"/>
    </source>
</evidence>
<dbReference type="SUPFAM" id="SSF53822">
    <property type="entry name" value="Periplasmic binding protein-like I"/>
    <property type="match status" value="1"/>
</dbReference>
<evidence type="ECO:0000256" key="2">
    <source>
        <dbReference type="ARBA" id="ARBA00023125"/>
    </source>
</evidence>
<keyword evidence="6" id="KW-1185">Reference proteome</keyword>
<dbReference type="InterPro" id="IPR000843">
    <property type="entry name" value="HTH_LacI"/>
</dbReference>
<dbReference type="Gene3D" id="3.40.50.2300">
    <property type="match status" value="2"/>
</dbReference>
<dbReference type="PANTHER" id="PTHR30146">
    <property type="entry name" value="LACI-RELATED TRANSCRIPTIONAL REPRESSOR"/>
    <property type="match status" value="1"/>
</dbReference>
<dbReference type="PROSITE" id="PS50932">
    <property type="entry name" value="HTH_LACI_2"/>
    <property type="match status" value="1"/>
</dbReference>
<dbReference type="AlphaFoldDB" id="A0A2W2D9V4"/>
<dbReference type="SUPFAM" id="SSF47413">
    <property type="entry name" value="lambda repressor-like DNA-binding domains"/>
    <property type="match status" value="1"/>
</dbReference>
<feature type="domain" description="HTH lacI-type" evidence="4">
    <location>
        <begin position="13"/>
        <end position="69"/>
    </location>
</feature>
<proteinExistence type="predicted"/>
<protein>
    <submittedName>
        <fullName evidence="5">LacI family transcriptional regulator</fullName>
    </submittedName>
</protein>
<dbReference type="Proteomes" id="UP000248749">
    <property type="component" value="Unassembled WGS sequence"/>
</dbReference>
<keyword evidence="1" id="KW-0805">Transcription regulation</keyword>
<organism evidence="5 6">
    <name type="scientific">Micromonospora deserti</name>
    <dbReference type="NCBI Taxonomy" id="2070366"/>
    <lineage>
        <taxon>Bacteria</taxon>
        <taxon>Bacillati</taxon>
        <taxon>Actinomycetota</taxon>
        <taxon>Actinomycetes</taxon>
        <taxon>Micromonosporales</taxon>
        <taxon>Micromonosporaceae</taxon>
        <taxon>Micromonospora</taxon>
    </lineage>
</organism>
<evidence type="ECO:0000313" key="5">
    <source>
        <dbReference type="EMBL" id="PZG02105.1"/>
    </source>
</evidence>
<dbReference type="InterPro" id="IPR028082">
    <property type="entry name" value="Peripla_BP_I"/>
</dbReference>
<accession>A0A2W2D9V4</accession>
<dbReference type="SMART" id="SM00354">
    <property type="entry name" value="HTH_LACI"/>
    <property type="match status" value="1"/>
</dbReference>
<dbReference type="InterPro" id="IPR046335">
    <property type="entry name" value="LacI/GalR-like_sensor"/>
</dbReference>